<dbReference type="InterPro" id="IPR011257">
    <property type="entry name" value="DNA_glycosylase"/>
</dbReference>
<dbReference type="PATRIC" id="fig|29422.6.peg.1174"/>
<keyword evidence="1" id="KW-0862">Zinc</keyword>
<dbReference type="EMBL" id="LNXV01000008">
    <property type="protein sequence ID" value="KTC84902.1"/>
    <property type="molecule type" value="Genomic_DNA"/>
</dbReference>
<dbReference type="GO" id="GO:0006284">
    <property type="term" value="P:base-excision repair"/>
    <property type="evidence" value="ECO:0007669"/>
    <property type="project" value="InterPro"/>
</dbReference>
<proteinExistence type="predicted"/>
<reference evidence="2 3" key="1">
    <citation type="submission" date="2015-11" db="EMBL/GenBank/DDBJ databases">
        <title>Genomic analysis of 38 Legionella species identifies large and diverse effector repertoires.</title>
        <authorList>
            <person name="Burstein D."/>
            <person name="Amaro F."/>
            <person name="Zusman T."/>
            <person name="Lifshitz Z."/>
            <person name="Cohen O."/>
            <person name="Gilbert J.A."/>
            <person name="Pupko T."/>
            <person name="Shuman H.A."/>
            <person name="Segal G."/>
        </authorList>
    </citation>
    <scope>NUCLEOTIDE SEQUENCE [LARGE SCALE GENOMIC DNA]</scope>
    <source>
        <strain evidence="2 3">ATCC 43878</strain>
    </source>
</reference>
<dbReference type="RefSeq" id="WP_058441199.1">
    <property type="nucleotide sequence ID" value="NZ_CAAAHU010000006.1"/>
</dbReference>
<protein>
    <submittedName>
        <fullName evidence="2">3-methyladenine DNA glycosylase</fullName>
    </submittedName>
</protein>
<dbReference type="AlphaFoldDB" id="A0A0W0SNE5"/>
<evidence type="ECO:0000313" key="2">
    <source>
        <dbReference type="EMBL" id="KTC84902.1"/>
    </source>
</evidence>
<dbReference type="Gene3D" id="1.10.340.30">
    <property type="entry name" value="Hypothetical protein, domain 2"/>
    <property type="match status" value="1"/>
</dbReference>
<dbReference type="Pfam" id="PF03352">
    <property type="entry name" value="Adenine_glyco"/>
    <property type="match status" value="1"/>
</dbReference>
<sequence>MLRCAWCTKDPLYTAYHDKEWGVPIRSPDKLFEMLILESMQAGLSWLTILKKREAMSEAFLNFSPQKLALLTDEAIEQLLQNKEIIRNKLKINAVRNNAKAFLKIAQEINIVDYFWQFTKGKVIQNKWQRLTDVPATTPESSAMAKQLKKDGFSFMGPTTCYAFMQSVGMVNDHLTCCFRWHEVQKKA</sequence>
<dbReference type="Proteomes" id="UP000054742">
    <property type="component" value="Unassembled WGS sequence"/>
</dbReference>
<feature type="binding site" evidence="1">
    <location>
        <position position="178"/>
    </location>
    <ligand>
        <name>Zn(2+)</name>
        <dbReference type="ChEBI" id="CHEBI:29105"/>
    </ligand>
</feature>
<feature type="binding site" evidence="1">
    <location>
        <position position="174"/>
    </location>
    <ligand>
        <name>Zn(2+)</name>
        <dbReference type="ChEBI" id="CHEBI:29105"/>
    </ligand>
</feature>
<dbReference type="InterPro" id="IPR052891">
    <property type="entry name" value="DNA-3mA_glycosylase"/>
</dbReference>
<accession>A0A0W0SNE5</accession>
<gene>
    <name evidence="2" type="ORF">Lbru_1117</name>
</gene>
<dbReference type="OrthoDB" id="9807664at2"/>
<feature type="binding site" evidence="1">
    <location>
        <position position="17"/>
    </location>
    <ligand>
        <name>Zn(2+)</name>
        <dbReference type="ChEBI" id="CHEBI:29105"/>
    </ligand>
</feature>
<feature type="binding site" evidence="1">
    <location>
        <position position="4"/>
    </location>
    <ligand>
        <name>Zn(2+)</name>
        <dbReference type="ChEBI" id="CHEBI:29105"/>
    </ligand>
</feature>
<keyword evidence="3" id="KW-1185">Reference proteome</keyword>
<dbReference type="InterPro" id="IPR005019">
    <property type="entry name" value="Adenine_glyco"/>
</dbReference>
<dbReference type="PANTHER" id="PTHR30037">
    <property type="entry name" value="DNA-3-METHYLADENINE GLYCOSYLASE 1"/>
    <property type="match status" value="1"/>
</dbReference>
<evidence type="ECO:0000313" key="3">
    <source>
        <dbReference type="Proteomes" id="UP000054742"/>
    </source>
</evidence>
<keyword evidence="1" id="KW-0479">Metal-binding</keyword>
<dbReference type="PANTHER" id="PTHR30037:SF4">
    <property type="entry name" value="DNA-3-METHYLADENINE GLYCOSYLASE I"/>
    <property type="match status" value="1"/>
</dbReference>
<dbReference type="STRING" id="29422.Lbru_1117"/>
<dbReference type="GO" id="GO:0008725">
    <property type="term" value="F:DNA-3-methyladenine glycosylase activity"/>
    <property type="evidence" value="ECO:0007669"/>
    <property type="project" value="InterPro"/>
</dbReference>
<organism evidence="2 3">
    <name type="scientific">Legionella brunensis</name>
    <dbReference type="NCBI Taxonomy" id="29422"/>
    <lineage>
        <taxon>Bacteria</taxon>
        <taxon>Pseudomonadati</taxon>
        <taxon>Pseudomonadota</taxon>
        <taxon>Gammaproteobacteria</taxon>
        <taxon>Legionellales</taxon>
        <taxon>Legionellaceae</taxon>
        <taxon>Legionella</taxon>
    </lineage>
</organism>
<dbReference type="SUPFAM" id="SSF48150">
    <property type="entry name" value="DNA-glycosylase"/>
    <property type="match status" value="1"/>
</dbReference>
<dbReference type="GO" id="GO:0046872">
    <property type="term" value="F:metal ion binding"/>
    <property type="evidence" value="ECO:0007669"/>
    <property type="project" value="UniProtKB-KW"/>
</dbReference>
<name>A0A0W0SNE5_9GAMM</name>
<evidence type="ECO:0000256" key="1">
    <source>
        <dbReference type="PIRSR" id="PIRSR605019-1"/>
    </source>
</evidence>
<comment type="caution">
    <text evidence="2">The sequence shown here is derived from an EMBL/GenBank/DDBJ whole genome shotgun (WGS) entry which is preliminary data.</text>
</comment>